<dbReference type="EMBL" id="JACIDY010000002">
    <property type="protein sequence ID" value="MBB3939663.1"/>
    <property type="molecule type" value="Genomic_DNA"/>
</dbReference>
<gene>
    <name evidence="1" type="ORF">GGR39_001303</name>
</gene>
<dbReference type="AlphaFoldDB" id="A0A7W6FXV7"/>
<protein>
    <submittedName>
        <fullName evidence="1">Uncharacterized protein</fullName>
    </submittedName>
</protein>
<evidence type="ECO:0000313" key="2">
    <source>
        <dbReference type="Proteomes" id="UP000561459"/>
    </source>
</evidence>
<proteinExistence type="predicted"/>
<evidence type="ECO:0000313" key="1">
    <source>
        <dbReference type="EMBL" id="MBB3939663.1"/>
    </source>
</evidence>
<name>A0A7W6FXV7_9SPHN</name>
<accession>A0A7W6FXV7</accession>
<sequence length="52" mass="5498">MAFWKVFSEATLQRPLGSNFFLVAHSIAVPPPPPTETGAACACLLAVRDGLV</sequence>
<comment type="caution">
    <text evidence="1">The sequence shown here is derived from an EMBL/GenBank/DDBJ whole genome shotgun (WGS) entry which is preliminary data.</text>
</comment>
<organism evidence="1 2">
    <name type="scientific">Novosphingobium fluoreni</name>
    <dbReference type="NCBI Taxonomy" id="1391222"/>
    <lineage>
        <taxon>Bacteria</taxon>
        <taxon>Pseudomonadati</taxon>
        <taxon>Pseudomonadota</taxon>
        <taxon>Alphaproteobacteria</taxon>
        <taxon>Sphingomonadales</taxon>
        <taxon>Sphingomonadaceae</taxon>
        <taxon>Novosphingobium</taxon>
    </lineage>
</organism>
<dbReference type="Proteomes" id="UP000561459">
    <property type="component" value="Unassembled WGS sequence"/>
</dbReference>
<reference evidence="1 2" key="1">
    <citation type="submission" date="2020-08" db="EMBL/GenBank/DDBJ databases">
        <title>Genomic Encyclopedia of Type Strains, Phase IV (KMG-IV): sequencing the most valuable type-strain genomes for metagenomic binning, comparative biology and taxonomic classification.</title>
        <authorList>
            <person name="Goeker M."/>
        </authorList>
    </citation>
    <scope>NUCLEOTIDE SEQUENCE [LARGE SCALE GENOMIC DNA]</scope>
    <source>
        <strain evidence="1 2">DSM 27568</strain>
    </source>
</reference>
<keyword evidence="2" id="KW-1185">Reference proteome</keyword>